<dbReference type="OrthoDB" id="8954335at2759"/>
<dbReference type="InParanoid" id="D2VZD0"/>
<dbReference type="Proteomes" id="UP000006671">
    <property type="component" value="Unassembled WGS sequence"/>
</dbReference>
<dbReference type="PANTHER" id="PTHR43834:SF6">
    <property type="entry name" value="GTPASE DER"/>
    <property type="match status" value="1"/>
</dbReference>
<dbReference type="Pfam" id="PF14555">
    <property type="entry name" value="UBA_4"/>
    <property type="match status" value="1"/>
</dbReference>
<dbReference type="SUPFAM" id="SSF52540">
    <property type="entry name" value="P-loop containing nucleoside triphosphate hydrolases"/>
    <property type="match status" value="1"/>
</dbReference>
<dbReference type="Pfam" id="PF01926">
    <property type="entry name" value="MMR_HSR1"/>
    <property type="match status" value="1"/>
</dbReference>
<sequence length="381" mass="42488">MKPPSFESQVINSSNSKTQQITAFNSVTYNTDNTIAIKYLNQSNGDVSKAIENYFDEQEQQSTDSDRSSISNPSSDVIRILVVGITGSGKSSLVNGVTGSTLATSDNANGCTCGYKRQECEYESQKFELIDTAGFGEVSEVGTVKPDVAFKSIQKLVRYSYSGYNLIVFVTTKKKITQTDVDHVKLITEILCKNSIPTVLLVNKSESGANKIDDICQNKWLNDNNGANLNEFYKAFGKDTFRAIQQIAFPKGEKSILQQIREASKRIFFEKVIPYASPTRIVMKHTVSQFLSDCYRTETSGVDGTSKHNFIVGTILLPFLPLMLWAESFEKTMKKREIKELEEEHSNFLVSTLSISKKQAVQIAKESVTYEFSELGSGSWE</sequence>
<dbReference type="CDD" id="cd00882">
    <property type="entry name" value="Ras_like_GTPase"/>
    <property type="match status" value="1"/>
</dbReference>
<dbReference type="AlphaFoldDB" id="D2VZD0"/>
<evidence type="ECO:0000259" key="1">
    <source>
        <dbReference type="Pfam" id="PF01926"/>
    </source>
</evidence>
<dbReference type="EMBL" id="GG738914">
    <property type="protein sequence ID" value="EFC37769.1"/>
    <property type="molecule type" value="Genomic_DNA"/>
</dbReference>
<name>D2VZD0_NAEGR</name>
<dbReference type="InterPro" id="IPR006073">
    <property type="entry name" value="GTP-bd"/>
</dbReference>
<protein>
    <submittedName>
        <fullName evidence="2">GTP-binding protein</fullName>
    </submittedName>
</protein>
<evidence type="ECO:0000313" key="2">
    <source>
        <dbReference type="EMBL" id="EFC37769.1"/>
    </source>
</evidence>
<gene>
    <name evidence="2" type="ORF">NAEGRDRAFT_81814</name>
</gene>
<dbReference type="InterPro" id="IPR027417">
    <property type="entry name" value="P-loop_NTPase"/>
</dbReference>
<keyword evidence="3" id="KW-1185">Reference proteome</keyword>
<dbReference type="GO" id="GO:0005525">
    <property type="term" value="F:GTP binding"/>
    <property type="evidence" value="ECO:0007669"/>
    <property type="project" value="InterPro"/>
</dbReference>
<reference evidence="2 3" key="1">
    <citation type="journal article" date="2010" name="Cell">
        <title>The genome of Naegleria gruberi illuminates early eukaryotic versatility.</title>
        <authorList>
            <person name="Fritz-Laylin L.K."/>
            <person name="Prochnik S.E."/>
            <person name="Ginger M.L."/>
            <person name="Dacks J.B."/>
            <person name="Carpenter M.L."/>
            <person name="Field M.C."/>
            <person name="Kuo A."/>
            <person name="Paredez A."/>
            <person name="Chapman J."/>
            <person name="Pham J."/>
            <person name="Shu S."/>
            <person name="Neupane R."/>
            <person name="Cipriano M."/>
            <person name="Mancuso J."/>
            <person name="Tu H."/>
            <person name="Salamov A."/>
            <person name="Lindquist E."/>
            <person name="Shapiro H."/>
            <person name="Lucas S."/>
            <person name="Grigoriev I.V."/>
            <person name="Cande W.Z."/>
            <person name="Fulton C."/>
            <person name="Rokhsar D.S."/>
            <person name="Dawson S.C."/>
        </authorList>
    </citation>
    <scope>NUCLEOTIDE SEQUENCE [LARGE SCALE GENOMIC DNA]</scope>
    <source>
        <strain evidence="2 3">NEG-M</strain>
    </source>
</reference>
<dbReference type="Gene3D" id="3.40.50.300">
    <property type="entry name" value="P-loop containing nucleotide triphosphate hydrolases"/>
    <property type="match status" value="1"/>
</dbReference>
<dbReference type="PANTHER" id="PTHR43834">
    <property type="entry name" value="GTPASE DER"/>
    <property type="match status" value="1"/>
</dbReference>
<organism evidence="3">
    <name type="scientific">Naegleria gruberi</name>
    <name type="common">Amoeba</name>
    <dbReference type="NCBI Taxonomy" id="5762"/>
    <lineage>
        <taxon>Eukaryota</taxon>
        <taxon>Discoba</taxon>
        <taxon>Heterolobosea</taxon>
        <taxon>Tetramitia</taxon>
        <taxon>Eutetramitia</taxon>
        <taxon>Vahlkampfiidae</taxon>
        <taxon>Naegleria</taxon>
    </lineage>
</organism>
<dbReference type="RefSeq" id="XP_002670513.1">
    <property type="nucleotide sequence ID" value="XM_002670467.1"/>
</dbReference>
<proteinExistence type="predicted"/>
<dbReference type="Gene3D" id="1.10.8.10">
    <property type="entry name" value="DNA helicase RuvA subunit, C-terminal domain"/>
    <property type="match status" value="1"/>
</dbReference>
<dbReference type="KEGG" id="ngr:NAEGRDRAFT_81814"/>
<feature type="domain" description="G" evidence="1">
    <location>
        <begin position="79"/>
        <end position="204"/>
    </location>
</feature>
<dbReference type="GeneID" id="8857702"/>
<dbReference type="VEuPathDB" id="AmoebaDB:NAEGRDRAFT_81814"/>
<evidence type="ECO:0000313" key="3">
    <source>
        <dbReference type="Proteomes" id="UP000006671"/>
    </source>
</evidence>
<accession>D2VZD0</accession>